<proteinExistence type="predicted"/>
<reference evidence="1" key="1">
    <citation type="journal article" date="2022" name="Microbiol. Spectr.">
        <title>An Nuclear Magnetic Resonance Fingerprint Matching Approach for the Identification and Structural Re-Evaluation of Pseudomonas Lipopeptides.</title>
        <authorList>
            <person name="De Roo V."/>
            <person name="Verleysen Y."/>
            <person name="Kovacs B."/>
            <person name="De Vleeschouwer M."/>
            <person name="Muangkaew P."/>
            <person name="Girard L."/>
            <person name="Hofte M."/>
            <person name="De Mot R."/>
            <person name="Madder A."/>
            <person name="Geudens N."/>
            <person name="Martins J.C."/>
        </authorList>
    </citation>
    <scope>NUCLEOTIDE SEQUENCE</scope>
    <source>
        <strain evidence="1">COR51</strain>
    </source>
</reference>
<comment type="caution">
    <text evidence="1">The sequence shown here is derived from an EMBL/GenBank/DDBJ whole genome shotgun (WGS) entry which is preliminary data.</text>
</comment>
<dbReference type="Gene3D" id="2.180.10.10">
    <property type="entry name" value="RHS repeat-associated core"/>
    <property type="match status" value="1"/>
</dbReference>
<keyword evidence="2" id="KW-1185">Reference proteome</keyword>
<sequence length="286" mass="31645">MVLLSVDKSQTVLGRMNSHHSLQASTYTVYGHCQKGDGLLGFNGEKVDRLIKNYMLGNGYRMFCVNLMRFNSPDDISPFDSGGLNAYSYCMGDPVNLTDASGHAPKRSSSTSFNFDRYRQAVMGTYKVTGVPRTRSNSLPSLTDRPAQGHTPKGWDLIGFHASSIENGASLKLGLDPKFIGSNLGGEPDFGQGFYLAVMKYLTGFVGAYIRDVKGKTPGLYGVYVENMARLKQGRDFNFGQLPEYPSHRREMEVVIREPAYPLIAVRSLREGDTQVVLPRSKEAPF</sequence>
<name>A0ABT2VFR9_9PSED</name>
<evidence type="ECO:0000313" key="1">
    <source>
        <dbReference type="EMBL" id="MCU7240560.1"/>
    </source>
</evidence>
<reference evidence="1" key="2">
    <citation type="submission" date="2022-09" db="EMBL/GenBank/DDBJ databases">
        <authorList>
            <person name="Cesa-Luna C."/>
            <person name="Girard L."/>
            <person name="Lood C."/>
            <person name="Hofte M."/>
            <person name="De Mot R."/>
        </authorList>
    </citation>
    <scope>NUCLEOTIDE SEQUENCE</scope>
    <source>
        <strain evidence="1">COR51</strain>
    </source>
</reference>
<dbReference type="RefSeq" id="WP_262952476.1">
    <property type="nucleotide sequence ID" value="NZ_JAOSLA010000043.1"/>
</dbReference>
<dbReference type="NCBIfam" id="TIGR03696">
    <property type="entry name" value="Rhs_assc_core"/>
    <property type="match status" value="1"/>
</dbReference>
<gene>
    <name evidence="1" type="ORF">OC929_21160</name>
</gene>
<protein>
    <submittedName>
        <fullName evidence="1">RHS repeat-associated core domain-containing protein</fullName>
    </submittedName>
</protein>
<accession>A0ABT2VFR9</accession>
<dbReference type="EMBL" id="JAOSLA010000043">
    <property type="protein sequence ID" value="MCU7240560.1"/>
    <property type="molecule type" value="Genomic_DNA"/>
</dbReference>
<organism evidence="1 2">
    <name type="scientific">Pseudomonas peradeniyensis</name>
    <dbReference type="NCBI Taxonomy" id="2745488"/>
    <lineage>
        <taxon>Bacteria</taxon>
        <taxon>Pseudomonadati</taxon>
        <taxon>Pseudomonadota</taxon>
        <taxon>Gammaproteobacteria</taxon>
        <taxon>Pseudomonadales</taxon>
        <taxon>Pseudomonadaceae</taxon>
        <taxon>Pseudomonas</taxon>
    </lineage>
</organism>
<evidence type="ECO:0000313" key="2">
    <source>
        <dbReference type="Proteomes" id="UP001139994"/>
    </source>
</evidence>
<dbReference type="SUPFAM" id="SSF56399">
    <property type="entry name" value="ADP-ribosylation"/>
    <property type="match status" value="1"/>
</dbReference>
<dbReference type="Proteomes" id="UP001139994">
    <property type="component" value="Unassembled WGS sequence"/>
</dbReference>
<reference evidence="1" key="3">
    <citation type="journal article" date="2023" name="mSystems">
        <title>Charting the Lipopeptidome of Nonpathogenic Pseudomonas.</title>
        <authorList>
            <person name="Cesa-Luna C."/>
            <person name="Geudens N."/>
            <person name="Girard L."/>
            <person name="De Roo V."/>
            <person name="Maklad H.R."/>
            <person name="Martins J.C."/>
            <person name="Hofte M."/>
            <person name="De Mot R."/>
        </authorList>
    </citation>
    <scope>NUCLEOTIDE SEQUENCE</scope>
    <source>
        <strain evidence="1">COR51</strain>
    </source>
</reference>
<dbReference type="InterPro" id="IPR022385">
    <property type="entry name" value="Rhs_assc_core"/>
</dbReference>